<reference evidence="1 2" key="1">
    <citation type="journal article" date="2022" name="bioRxiv">
        <title>Genomics of Preaxostyla Flagellates Illuminates Evolutionary Transitions and the Path Towards Mitochondrial Loss.</title>
        <authorList>
            <person name="Novak L.V.F."/>
            <person name="Treitli S.C."/>
            <person name="Pyrih J."/>
            <person name="Halakuc P."/>
            <person name="Pipaliya S.V."/>
            <person name="Vacek V."/>
            <person name="Brzon O."/>
            <person name="Soukal P."/>
            <person name="Eme L."/>
            <person name="Dacks J.B."/>
            <person name="Karnkowska A."/>
            <person name="Elias M."/>
            <person name="Hampl V."/>
        </authorList>
    </citation>
    <scope>NUCLEOTIDE SEQUENCE [LARGE SCALE GENOMIC DNA]</scope>
    <source>
        <strain evidence="1">NAU3</strain>
        <tissue evidence="1">Gut</tissue>
    </source>
</reference>
<comment type="caution">
    <text evidence="1">The sequence shown here is derived from an EMBL/GenBank/DDBJ whole genome shotgun (WGS) entry which is preliminary data.</text>
</comment>
<dbReference type="EMBL" id="JARBJD010000490">
    <property type="protein sequence ID" value="KAK2941556.1"/>
    <property type="molecule type" value="Genomic_DNA"/>
</dbReference>
<evidence type="ECO:0000313" key="2">
    <source>
        <dbReference type="Proteomes" id="UP001281761"/>
    </source>
</evidence>
<dbReference type="Proteomes" id="UP001281761">
    <property type="component" value="Unassembled WGS sequence"/>
</dbReference>
<organism evidence="1 2">
    <name type="scientific">Blattamonas nauphoetae</name>
    <dbReference type="NCBI Taxonomy" id="2049346"/>
    <lineage>
        <taxon>Eukaryota</taxon>
        <taxon>Metamonada</taxon>
        <taxon>Preaxostyla</taxon>
        <taxon>Oxymonadida</taxon>
        <taxon>Blattamonas</taxon>
    </lineage>
</organism>
<accession>A0ABQ9WPY8</accession>
<gene>
    <name evidence="1" type="ORF">BLNAU_23540</name>
</gene>
<proteinExistence type="predicted"/>
<name>A0ABQ9WPY8_9EUKA</name>
<evidence type="ECO:0000313" key="1">
    <source>
        <dbReference type="EMBL" id="KAK2941556.1"/>
    </source>
</evidence>
<protein>
    <submittedName>
        <fullName evidence="1">Uncharacterized protein</fullName>
    </submittedName>
</protein>
<sequence>MGSSYCRRFVSSEQIPARNIIDIGFVTNSVFYSAKQRMLHSQQRGRPGHPGRLTPEELDQLTNQIIKKLGR</sequence>
<keyword evidence="2" id="KW-1185">Reference proteome</keyword>